<organism evidence="7 8">
    <name type="scientific">Dreissena polymorpha</name>
    <name type="common">Zebra mussel</name>
    <name type="synonym">Mytilus polymorpha</name>
    <dbReference type="NCBI Taxonomy" id="45954"/>
    <lineage>
        <taxon>Eukaryota</taxon>
        <taxon>Metazoa</taxon>
        <taxon>Spiralia</taxon>
        <taxon>Lophotrochozoa</taxon>
        <taxon>Mollusca</taxon>
        <taxon>Bivalvia</taxon>
        <taxon>Autobranchia</taxon>
        <taxon>Heteroconchia</taxon>
        <taxon>Euheterodonta</taxon>
        <taxon>Imparidentia</taxon>
        <taxon>Neoheterodontei</taxon>
        <taxon>Myida</taxon>
        <taxon>Dreissenoidea</taxon>
        <taxon>Dreissenidae</taxon>
        <taxon>Dreissena</taxon>
    </lineage>
</organism>
<feature type="domain" description="Amine oxidase" evidence="6">
    <location>
        <begin position="32"/>
        <end position="469"/>
    </location>
</feature>
<evidence type="ECO:0000313" key="7">
    <source>
        <dbReference type="EMBL" id="KAH3850717.1"/>
    </source>
</evidence>
<dbReference type="InterPro" id="IPR036188">
    <property type="entry name" value="FAD/NAD-bd_sf"/>
</dbReference>
<gene>
    <name evidence="7" type="ORF">DPMN_093190</name>
</gene>
<dbReference type="EMBL" id="JAIWYP010000003">
    <property type="protein sequence ID" value="KAH3850717.1"/>
    <property type="molecule type" value="Genomic_DNA"/>
</dbReference>
<feature type="binding site" evidence="3">
    <location>
        <begin position="53"/>
        <end position="54"/>
    </location>
    <ligand>
        <name>FAD</name>
        <dbReference type="ChEBI" id="CHEBI:57692"/>
    </ligand>
</feature>
<dbReference type="InterPro" id="IPR002937">
    <property type="entry name" value="Amino_oxidase"/>
</dbReference>
<reference evidence="7" key="2">
    <citation type="submission" date="2020-11" db="EMBL/GenBank/DDBJ databases">
        <authorList>
            <person name="McCartney M.A."/>
            <person name="Auch B."/>
            <person name="Kono T."/>
            <person name="Mallez S."/>
            <person name="Becker A."/>
            <person name="Gohl D.M."/>
            <person name="Silverstein K.A.T."/>
            <person name="Koren S."/>
            <person name="Bechman K.B."/>
            <person name="Herman A."/>
            <person name="Abrahante J.E."/>
            <person name="Garbe J."/>
        </authorList>
    </citation>
    <scope>NUCLEOTIDE SEQUENCE</scope>
    <source>
        <strain evidence="7">Duluth1</strain>
        <tissue evidence="7">Whole animal</tissue>
    </source>
</reference>
<dbReference type="SUPFAM" id="SSF51905">
    <property type="entry name" value="FAD/NAD(P)-binding domain"/>
    <property type="match status" value="1"/>
</dbReference>
<dbReference type="AlphaFoldDB" id="A0A9D4L2I5"/>
<evidence type="ECO:0000256" key="3">
    <source>
        <dbReference type="PIRSR" id="PIRSR601613-1"/>
    </source>
</evidence>
<evidence type="ECO:0000256" key="4">
    <source>
        <dbReference type="RuleBase" id="RU362067"/>
    </source>
</evidence>
<dbReference type="PANTHER" id="PTHR10742">
    <property type="entry name" value="FLAVIN MONOAMINE OXIDASE"/>
    <property type="match status" value="1"/>
</dbReference>
<sequence>MSGMLTVLAKNGKDKKNEIQVPKEVVVVGGGMAGMAAARRLVKSKTVNVHVYEARKDRYGGRIWTNRDLARGVRGVDVDIGGMFLNNKAKNNPLVKLAEEFELETRNAGSLQVRIFDGKDRKMYSGVNATDLYREAFQIIIKAMQNVHYKSDISMSRLASEAIQMAYEQSDEAKTAPLFPREILEPLIRSFPTVMLQNFSSKFYDIQTDFGWDTIIVDGIGALLDRIVSGSSGLEPPLKVQLNKVLRNIQVDDKRKKVIIRTTDKKQVLADAVVIALPLGVLKSDALWFEPRLPEKLTKALDEIGIGYSGKIIVGFDEAFWPQEVGTFTACSDTAKNGFLQTWFNAYRLSGNPYLHGNILGDEAKVWETKPETELKAAVLKVLGEMFGEDIVNARKVTSFVVSEWSTDEFVQGSVSYAKVGNTRDIWQTLQEPVCPYIYFAGAYTESIGHVDSLHGAYNSGIRAAEQILDNFCTKQAKSKSKKQPAKKPNVIKHNVTMRKDEL</sequence>
<dbReference type="Gene3D" id="3.90.660.10">
    <property type="match status" value="1"/>
</dbReference>
<dbReference type="Proteomes" id="UP000828390">
    <property type="component" value="Unassembled WGS sequence"/>
</dbReference>
<dbReference type="GO" id="GO:0008131">
    <property type="term" value="F:primary methylamine oxidase activity"/>
    <property type="evidence" value="ECO:0007669"/>
    <property type="project" value="UniProtKB-ARBA"/>
</dbReference>
<dbReference type="Gene3D" id="3.50.50.60">
    <property type="entry name" value="FAD/NAD(P)-binding domain"/>
    <property type="match status" value="1"/>
</dbReference>
<keyword evidence="8" id="KW-1185">Reference proteome</keyword>
<evidence type="ECO:0000256" key="5">
    <source>
        <dbReference type="SAM" id="MobiDB-lite"/>
    </source>
</evidence>
<evidence type="ECO:0000313" key="8">
    <source>
        <dbReference type="Proteomes" id="UP000828390"/>
    </source>
</evidence>
<dbReference type="EC" id="1.4.3.-" evidence="4"/>
<dbReference type="Pfam" id="PF01593">
    <property type="entry name" value="Amino_oxidase"/>
    <property type="match status" value="1"/>
</dbReference>
<name>A0A9D4L2I5_DREPO</name>
<evidence type="ECO:0000256" key="2">
    <source>
        <dbReference type="ARBA" id="ARBA00023002"/>
    </source>
</evidence>
<dbReference type="PRINTS" id="PR00757">
    <property type="entry name" value="AMINEOXDASEF"/>
</dbReference>
<comment type="similarity">
    <text evidence="4">Belongs to the flavin monoamine oxidase family.</text>
</comment>
<dbReference type="InterPro" id="IPR050281">
    <property type="entry name" value="Flavin_monoamine_oxidase"/>
</dbReference>
<comment type="caution">
    <text evidence="7">The sequence shown here is derived from an EMBL/GenBank/DDBJ whole genome shotgun (WGS) entry which is preliminary data.</text>
</comment>
<comment type="cofactor">
    <cofactor evidence="1 4">
        <name>FAD</name>
        <dbReference type="ChEBI" id="CHEBI:57692"/>
    </cofactor>
</comment>
<protein>
    <recommendedName>
        <fullName evidence="4">Amine oxidase</fullName>
        <ecNumber evidence="4">1.4.3.-</ecNumber>
    </recommendedName>
</protein>
<proteinExistence type="inferred from homology"/>
<keyword evidence="4" id="KW-0285">Flavoprotein</keyword>
<keyword evidence="2 4" id="KW-0560">Oxidoreductase</keyword>
<dbReference type="PANTHER" id="PTHR10742:SF410">
    <property type="entry name" value="LYSINE-SPECIFIC HISTONE DEMETHYLASE 2"/>
    <property type="match status" value="1"/>
</dbReference>
<accession>A0A9D4L2I5</accession>
<feature type="region of interest" description="Disordered" evidence="5">
    <location>
        <begin position="478"/>
        <end position="503"/>
    </location>
</feature>
<evidence type="ECO:0000256" key="1">
    <source>
        <dbReference type="ARBA" id="ARBA00001974"/>
    </source>
</evidence>
<dbReference type="SUPFAM" id="SSF54373">
    <property type="entry name" value="FAD-linked reductases, C-terminal domain"/>
    <property type="match status" value="1"/>
</dbReference>
<reference evidence="7" key="1">
    <citation type="journal article" date="2019" name="bioRxiv">
        <title>The Genome of the Zebra Mussel, Dreissena polymorpha: A Resource for Invasive Species Research.</title>
        <authorList>
            <person name="McCartney M.A."/>
            <person name="Auch B."/>
            <person name="Kono T."/>
            <person name="Mallez S."/>
            <person name="Zhang Y."/>
            <person name="Obille A."/>
            <person name="Becker A."/>
            <person name="Abrahante J.E."/>
            <person name="Garbe J."/>
            <person name="Badalamenti J.P."/>
            <person name="Herman A."/>
            <person name="Mangelson H."/>
            <person name="Liachko I."/>
            <person name="Sullivan S."/>
            <person name="Sone E.D."/>
            <person name="Koren S."/>
            <person name="Silverstein K.A.T."/>
            <person name="Beckman K.B."/>
            <person name="Gohl D.M."/>
        </authorList>
    </citation>
    <scope>NUCLEOTIDE SEQUENCE</scope>
    <source>
        <strain evidence="7">Duluth1</strain>
        <tissue evidence="7">Whole animal</tissue>
    </source>
</reference>
<dbReference type="InterPro" id="IPR001613">
    <property type="entry name" value="Flavin_amine_oxidase"/>
</dbReference>
<keyword evidence="4" id="KW-0274">FAD</keyword>
<evidence type="ECO:0000259" key="6">
    <source>
        <dbReference type="Pfam" id="PF01593"/>
    </source>
</evidence>